<reference evidence="3 4" key="1">
    <citation type="submission" date="2015-12" db="EMBL/GenBank/DDBJ databases">
        <title>Dictyostelia acquired genes for synthesis and detection of signals that induce cell-type specialization by lateral gene transfer from prokaryotes.</title>
        <authorList>
            <person name="Gloeckner G."/>
            <person name="Schaap P."/>
        </authorList>
    </citation>
    <scope>NUCLEOTIDE SEQUENCE [LARGE SCALE GENOMIC DNA]</scope>
    <source>
        <strain evidence="3 4">TK</strain>
    </source>
</reference>
<feature type="transmembrane region" description="Helical" evidence="2">
    <location>
        <begin position="18"/>
        <end position="37"/>
    </location>
</feature>
<dbReference type="Proteomes" id="UP000076078">
    <property type="component" value="Unassembled WGS sequence"/>
</dbReference>
<feature type="region of interest" description="Disordered" evidence="1">
    <location>
        <begin position="60"/>
        <end position="93"/>
    </location>
</feature>
<evidence type="ECO:0000256" key="2">
    <source>
        <dbReference type="SAM" id="Phobius"/>
    </source>
</evidence>
<dbReference type="GO" id="GO:0036503">
    <property type="term" value="P:ERAD pathway"/>
    <property type="evidence" value="ECO:0007669"/>
    <property type="project" value="InterPro"/>
</dbReference>
<evidence type="ECO:0000256" key="1">
    <source>
        <dbReference type="SAM" id="MobiDB-lite"/>
    </source>
</evidence>
<keyword evidence="2" id="KW-0812">Transmembrane</keyword>
<keyword evidence="2" id="KW-1133">Transmembrane helix</keyword>
<evidence type="ECO:0008006" key="5">
    <source>
        <dbReference type="Google" id="ProtNLM"/>
    </source>
</evidence>
<keyword evidence="4" id="KW-1185">Reference proteome</keyword>
<feature type="transmembrane region" description="Helical" evidence="2">
    <location>
        <begin position="250"/>
        <end position="268"/>
    </location>
</feature>
<gene>
    <name evidence="3" type="ORF">DLAC_04647</name>
</gene>
<feature type="transmembrane region" description="Helical" evidence="2">
    <location>
        <begin position="274"/>
        <end position="292"/>
    </location>
</feature>
<name>A0A151ZK29_TIELA</name>
<sequence>MENHYTQQKLHQGSLDNYIDSLFLISLGIILVSFAFWRNSVFLPSWIRNLWNFQTHSTVNQVQQPQPPQQSHNSTTSTESNNESSINNNNSTTTQIEEPFREIFSDMSSPDLINIKILHNENVYNRYFDSRVIKLVSDLKKYMYPNEYQRGQRIMFIHNGRPMLDTNSIQFYFNNNNSSNNVNNSNNNINSPPLKVSHHIHCIIREPLTSDQMTNDPNYMNTSNSSTVNNINYNNYYNSSAFTWMCTKTLYILTGVSLTLLWALQIGKPKLFDYFSSVLLVLFTLGWGLGFYSSLKFAPIIPQANSQNQASNPLR</sequence>
<dbReference type="PANTHER" id="PTHR14557">
    <property type="entry name" value="PROTEIN C7ORF21"/>
    <property type="match status" value="1"/>
</dbReference>
<dbReference type="EMBL" id="LODT01000022">
    <property type="protein sequence ID" value="KYQ94351.1"/>
    <property type="molecule type" value="Genomic_DNA"/>
</dbReference>
<dbReference type="OMA" id="IYNGRAM"/>
<organism evidence="3 4">
    <name type="scientific">Tieghemostelium lacteum</name>
    <name type="common">Slime mold</name>
    <name type="synonym">Dictyostelium lacteum</name>
    <dbReference type="NCBI Taxonomy" id="361077"/>
    <lineage>
        <taxon>Eukaryota</taxon>
        <taxon>Amoebozoa</taxon>
        <taxon>Evosea</taxon>
        <taxon>Eumycetozoa</taxon>
        <taxon>Dictyostelia</taxon>
        <taxon>Dictyosteliales</taxon>
        <taxon>Raperosteliaceae</taxon>
        <taxon>Tieghemostelium</taxon>
    </lineage>
</organism>
<dbReference type="InterPro" id="IPR040352">
    <property type="entry name" value="TMUB1/2"/>
</dbReference>
<dbReference type="FunCoup" id="A0A151ZK29">
    <property type="interactions" value="425"/>
</dbReference>
<evidence type="ECO:0000313" key="3">
    <source>
        <dbReference type="EMBL" id="KYQ94351.1"/>
    </source>
</evidence>
<dbReference type="OrthoDB" id="20502at2759"/>
<dbReference type="InParanoid" id="A0A151ZK29"/>
<dbReference type="PANTHER" id="PTHR14557:SF5">
    <property type="entry name" value="UBIQUITIN-LIKE DOMAIN-CONTAINING PROTEIN"/>
    <property type="match status" value="1"/>
</dbReference>
<evidence type="ECO:0000313" key="4">
    <source>
        <dbReference type="Proteomes" id="UP000076078"/>
    </source>
</evidence>
<comment type="caution">
    <text evidence="3">The sequence shown here is derived from an EMBL/GenBank/DDBJ whole genome shotgun (WGS) entry which is preliminary data.</text>
</comment>
<proteinExistence type="predicted"/>
<dbReference type="AlphaFoldDB" id="A0A151ZK29"/>
<accession>A0A151ZK29</accession>
<keyword evidence="2" id="KW-0472">Membrane</keyword>
<protein>
    <recommendedName>
        <fullName evidence="5">Ubiquitin-like domain-containing protein</fullName>
    </recommendedName>
</protein>